<evidence type="ECO:0000313" key="2">
    <source>
        <dbReference type="EMBL" id="MBB4616245.1"/>
    </source>
</evidence>
<dbReference type="Pfam" id="PF14534">
    <property type="entry name" value="DUF4440"/>
    <property type="match status" value="1"/>
</dbReference>
<evidence type="ECO:0000313" key="3">
    <source>
        <dbReference type="Proteomes" id="UP000574769"/>
    </source>
</evidence>
<dbReference type="InterPro" id="IPR032710">
    <property type="entry name" value="NTF2-like_dom_sf"/>
</dbReference>
<gene>
    <name evidence="2" type="ORF">GGQ96_000351</name>
</gene>
<name>A0A7W7AH72_9SPHN</name>
<accession>A0A7W7AH72</accession>
<protein>
    <recommendedName>
        <fullName evidence="1">DUF4440 domain-containing protein</fullName>
    </recommendedName>
</protein>
<sequence length="123" mass="14086">MMDDARIWTFEESLWTATPEHYRESIDDECLMVVPTPPFVMSGEEAVAAVSATPRWTDVSFTERRVARPQEGLIVIAYRVRASKDGEDAYEAHCTSTYRRRGHEDWTVIQHQQTPPLAATTTR</sequence>
<dbReference type="SUPFAM" id="SSF54427">
    <property type="entry name" value="NTF2-like"/>
    <property type="match status" value="1"/>
</dbReference>
<dbReference type="AlphaFoldDB" id="A0A7W7AH72"/>
<proteinExistence type="predicted"/>
<comment type="caution">
    <text evidence="2">The sequence shown here is derived from an EMBL/GenBank/DDBJ whole genome shotgun (WGS) entry which is preliminary data.</text>
</comment>
<organism evidence="2 3">
    <name type="scientific">Sphingomonas abaci</name>
    <dbReference type="NCBI Taxonomy" id="237611"/>
    <lineage>
        <taxon>Bacteria</taxon>
        <taxon>Pseudomonadati</taxon>
        <taxon>Pseudomonadota</taxon>
        <taxon>Alphaproteobacteria</taxon>
        <taxon>Sphingomonadales</taxon>
        <taxon>Sphingomonadaceae</taxon>
        <taxon>Sphingomonas</taxon>
    </lineage>
</organism>
<keyword evidence="3" id="KW-1185">Reference proteome</keyword>
<dbReference type="EMBL" id="JACHNY010000001">
    <property type="protein sequence ID" value="MBB4616245.1"/>
    <property type="molecule type" value="Genomic_DNA"/>
</dbReference>
<evidence type="ECO:0000259" key="1">
    <source>
        <dbReference type="Pfam" id="PF14534"/>
    </source>
</evidence>
<dbReference type="RefSeq" id="WP_246360004.1">
    <property type="nucleotide sequence ID" value="NZ_JACHNY010000001.1"/>
</dbReference>
<dbReference type="Proteomes" id="UP000574769">
    <property type="component" value="Unassembled WGS sequence"/>
</dbReference>
<dbReference type="Gene3D" id="3.10.450.50">
    <property type="match status" value="1"/>
</dbReference>
<dbReference type="InterPro" id="IPR027843">
    <property type="entry name" value="DUF4440"/>
</dbReference>
<feature type="domain" description="DUF4440" evidence="1">
    <location>
        <begin position="11"/>
        <end position="106"/>
    </location>
</feature>
<reference evidence="2 3" key="1">
    <citation type="submission" date="2020-08" db="EMBL/GenBank/DDBJ databases">
        <title>Genomic Encyclopedia of Type Strains, Phase IV (KMG-IV): sequencing the most valuable type-strain genomes for metagenomic binning, comparative biology and taxonomic classification.</title>
        <authorList>
            <person name="Goeker M."/>
        </authorList>
    </citation>
    <scope>NUCLEOTIDE SEQUENCE [LARGE SCALE GENOMIC DNA]</scope>
    <source>
        <strain evidence="2 3">DSM 15867</strain>
    </source>
</reference>